<reference evidence="1 2" key="1">
    <citation type="submission" date="2016-11" db="EMBL/GenBank/DDBJ databases">
        <authorList>
            <person name="Jaros S."/>
            <person name="Januszkiewicz K."/>
            <person name="Wedrychowicz H."/>
        </authorList>
    </citation>
    <scope>NUCLEOTIDE SEQUENCE [LARGE SCALE GENOMIC DNA]</scope>
    <source>
        <strain evidence="1">NVI 5450</strain>
    </source>
</reference>
<name>A0A1L0C3J6_9GAMM</name>
<dbReference type="Proteomes" id="UP000183794">
    <property type="component" value="Unassembled WGS sequence"/>
</dbReference>
<dbReference type="AlphaFoldDB" id="A0A1L0C3J6"/>
<evidence type="ECO:0000313" key="1">
    <source>
        <dbReference type="EMBL" id="SGZ14873.1"/>
    </source>
</evidence>
<sequence length="237" mass="26549">MNKPDSARLTSVLIIGGKPVTNIITNSVQLDLFSPGRASFVVTCEHEPKGIVELHLGYRVDKLQPYFMGVIESKYQSSGRWYLTCRELLGALSLPANMAIRFATMKDVLEQLAATGLNFIYPDVDYINQPVPCFYHQGDGISVLRQLGKIYQVPDYIFQQRPDGKIYVGSWHDSGWAKSVITDFSEHPIKPISSSKGELIAIPKLRPGLKLNGRYLSEVTLTGNKQVIRWSKTLYVA</sequence>
<dbReference type="EMBL" id="FPLD01000114">
    <property type="protein sequence ID" value="SGZ14873.1"/>
    <property type="molecule type" value="Genomic_DNA"/>
</dbReference>
<accession>A0A1L0C3J6</accession>
<proteinExistence type="predicted"/>
<gene>
    <name evidence="1" type="ORF">NVI5450_4106</name>
</gene>
<protein>
    <submittedName>
        <fullName evidence="1">Uncharacterized protein</fullName>
    </submittedName>
</protein>
<evidence type="ECO:0000313" key="2">
    <source>
        <dbReference type="Proteomes" id="UP000183794"/>
    </source>
</evidence>
<organism evidence="1 2">
    <name type="scientific">Moritella viscosa</name>
    <dbReference type="NCBI Taxonomy" id="80854"/>
    <lineage>
        <taxon>Bacteria</taxon>
        <taxon>Pseudomonadati</taxon>
        <taxon>Pseudomonadota</taxon>
        <taxon>Gammaproteobacteria</taxon>
        <taxon>Alteromonadales</taxon>
        <taxon>Moritellaceae</taxon>
        <taxon>Moritella</taxon>
    </lineage>
</organism>
<dbReference type="RefSeq" id="WP_254796197.1">
    <property type="nucleotide sequence ID" value="NZ_FPLD01000114.1"/>
</dbReference>